<evidence type="ECO:0000256" key="5">
    <source>
        <dbReference type="ARBA" id="ARBA00023136"/>
    </source>
</evidence>
<organism evidence="8">
    <name type="scientific">Caldithrix abyssi</name>
    <dbReference type="NCBI Taxonomy" id="187145"/>
    <lineage>
        <taxon>Bacteria</taxon>
        <taxon>Pseudomonadati</taxon>
        <taxon>Calditrichota</taxon>
        <taxon>Calditrichia</taxon>
        <taxon>Calditrichales</taxon>
        <taxon>Calditrichaceae</taxon>
        <taxon>Caldithrix</taxon>
    </lineage>
</organism>
<name>A0A7V4TYV3_CALAY</name>
<dbReference type="AlphaFoldDB" id="A0A7V4TYV3"/>
<reference evidence="8" key="1">
    <citation type="journal article" date="2020" name="mSystems">
        <title>Genome- and Community-Level Interaction Insights into Carbon Utilization and Element Cycling Functions of Hydrothermarchaeota in Hydrothermal Sediment.</title>
        <authorList>
            <person name="Zhou Z."/>
            <person name="Liu Y."/>
            <person name="Xu W."/>
            <person name="Pan J."/>
            <person name="Luo Z.H."/>
            <person name="Li M."/>
        </authorList>
    </citation>
    <scope>NUCLEOTIDE SEQUENCE [LARGE SCALE GENOMIC DNA]</scope>
    <source>
        <strain evidence="8">HyVt-577</strain>
    </source>
</reference>
<evidence type="ECO:0000256" key="1">
    <source>
        <dbReference type="ARBA" id="ARBA00004167"/>
    </source>
</evidence>
<dbReference type="Proteomes" id="UP000885779">
    <property type="component" value="Unassembled WGS sequence"/>
</dbReference>
<comment type="caution">
    <text evidence="8">The sequence shown here is derived from an EMBL/GenBank/DDBJ whole genome shotgun (WGS) entry which is preliminary data.</text>
</comment>
<evidence type="ECO:0000256" key="4">
    <source>
        <dbReference type="ARBA" id="ARBA00022989"/>
    </source>
</evidence>
<keyword evidence="5" id="KW-0472">Membrane</keyword>
<dbReference type="GO" id="GO:0006508">
    <property type="term" value="P:proteolysis"/>
    <property type="evidence" value="ECO:0007669"/>
    <property type="project" value="UniProtKB-KW"/>
</dbReference>
<keyword evidence="4" id="KW-1133">Transmembrane helix</keyword>
<evidence type="ECO:0000259" key="7">
    <source>
        <dbReference type="SMART" id="SM00244"/>
    </source>
</evidence>
<evidence type="ECO:0000256" key="3">
    <source>
        <dbReference type="ARBA" id="ARBA00022692"/>
    </source>
</evidence>
<dbReference type="SMART" id="SM00244">
    <property type="entry name" value="PHB"/>
    <property type="match status" value="1"/>
</dbReference>
<keyword evidence="8" id="KW-0378">Hydrolase</keyword>
<dbReference type="CDD" id="cd03405">
    <property type="entry name" value="SPFH_HflC"/>
    <property type="match status" value="1"/>
</dbReference>
<proteinExistence type="inferred from homology"/>
<dbReference type="Gene3D" id="3.30.479.30">
    <property type="entry name" value="Band 7 domain"/>
    <property type="match status" value="1"/>
</dbReference>
<dbReference type="Pfam" id="PF01145">
    <property type="entry name" value="Band_7"/>
    <property type="match status" value="1"/>
</dbReference>
<accession>A0A7V4TYV3</accession>
<dbReference type="SUPFAM" id="SSF117892">
    <property type="entry name" value="Band 7/SPFH domain"/>
    <property type="match status" value="1"/>
</dbReference>
<comment type="subcellular location">
    <subcellularLocation>
        <location evidence="1">Membrane</location>
        <topology evidence="1">Single-pass membrane protein</topology>
    </subcellularLocation>
</comment>
<evidence type="ECO:0000313" key="8">
    <source>
        <dbReference type="EMBL" id="HGY54926.1"/>
    </source>
</evidence>
<dbReference type="InterPro" id="IPR010200">
    <property type="entry name" value="HflC"/>
</dbReference>
<protein>
    <recommendedName>
        <fullName evidence="6">Protein HflC</fullName>
    </recommendedName>
</protein>
<comment type="function">
    <text evidence="6">HflC and HflK could regulate a protease.</text>
</comment>
<keyword evidence="8" id="KW-0645">Protease</keyword>
<dbReference type="PANTHER" id="PTHR42911:SF1">
    <property type="entry name" value="MODULATOR OF FTSH PROTEASE HFLC"/>
    <property type="match status" value="1"/>
</dbReference>
<comment type="similarity">
    <text evidence="2 6">Belongs to the band 7/mec-2 family. HflC subfamily.</text>
</comment>
<gene>
    <name evidence="8" type="primary">hflC</name>
    <name evidence="8" type="ORF">ENK44_04435</name>
</gene>
<dbReference type="GO" id="GO:0008233">
    <property type="term" value="F:peptidase activity"/>
    <property type="evidence" value="ECO:0007669"/>
    <property type="project" value="UniProtKB-KW"/>
</dbReference>
<dbReference type="InterPro" id="IPR036013">
    <property type="entry name" value="Band_7/SPFH_dom_sf"/>
</dbReference>
<dbReference type="NCBIfam" id="TIGR01932">
    <property type="entry name" value="hflC"/>
    <property type="match status" value="1"/>
</dbReference>
<sequence length="318" mass="36962">MKNSKLLIGAVVVVLLIIVFSAAFVVDETQQVIITRFGKPRGNPIVSPGIHFKFPLLDDAHFFEKRFLEWDGDANQIPTADKRFIWVDTYARWRISDPLLFFQRVRDERGAQARLDDILDGETRNAIANHKLVEIVRNTNRTPLTYGDKSVQEEGFEDVFAKIKIGREKITREILTASRERAKELGVELLDLRFKRINYVEEVRRKVYERMITERKRIADKFRSEGQGEASKILGDKERELKRIQSEAYRTAQTIIGKADAEATAIYARAYNRNAQAREFYRFLKTLDTYKNTFSEKDVLILSTKSDFYKLLQNISGR</sequence>
<dbReference type="PIRSF" id="PIRSF005651">
    <property type="entry name" value="HflC"/>
    <property type="match status" value="1"/>
</dbReference>
<keyword evidence="3" id="KW-0812">Transmembrane</keyword>
<dbReference type="GO" id="GO:0016020">
    <property type="term" value="C:membrane"/>
    <property type="evidence" value="ECO:0007669"/>
    <property type="project" value="UniProtKB-SubCell"/>
</dbReference>
<evidence type="ECO:0000256" key="6">
    <source>
        <dbReference type="PIRNR" id="PIRNR005651"/>
    </source>
</evidence>
<evidence type="ECO:0000256" key="2">
    <source>
        <dbReference type="ARBA" id="ARBA00007862"/>
    </source>
</evidence>
<dbReference type="EMBL" id="DRQG01000034">
    <property type="protein sequence ID" value="HGY54926.1"/>
    <property type="molecule type" value="Genomic_DNA"/>
</dbReference>
<dbReference type="PANTHER" id="PTHR42911">
    <property type="entry name" value="MODULATOR OF FTSH PROTEASE HFLC"/>
    <property type="match status" value="1"/>
</dbReference>
<dbReference type="InterPro" id="IPR001107">
    <property type="entry name" value="Band_7"/>
</dbReference>
<feature type="domain" description="Band 7" evidence="7">
    <location>
        <begin position="21"/>
        <end position="211"/>
    </location>
</feature>